<dbReference type="Proteomes" id="UP001596150">
    <property type="component" value="Unassembled WGS sequence"/>
</dbReference>
<dbReference type="InterPro" id="IPR036390">
    <property type="entry name" value="WH_DNA-bd_sf"/>
</dbReference>
<organism evidence="3 4">
    <name type="scientific">Kaistia terrae</name>
    <dbReference type="NCBI Taxonomy" id="537017"/>
    <lineage>
        <taxon>Bacteria</taxon>
        <taxon>Pseudomonadati</taxon>
        <taxon>Pseudomonadota</taxon>
        <taxon>Alphaproteobacteria</taxon>
        <taxon>Hyphomicrobiales</taxon>
        <taxon>Kaistiaceae</taxon>
        <taxon>Kaistia</taxon>
    </lineage>
</organism>
<evidence type="ECO:0000259" key="2">
    <source>
        <dbReference type="SMART" id="SM00419"/>
    </source>
</evidence>
<feature type="domain" description="HTH crp-type" evidence="2">
    <location>
        <begin position="21"/>
        <end position="79"/>
    </location>
</feature>
<reference evidence="4" key="1">
    <citation type="journal article" date="2019" name="Int. J. Syst. Evol. Microbiol.">
        <title>The Global Catalogue of Microorganisms (GCM) 10K type strain sequencing project: providing services to taxonomists for standard genome sequencing and annotation.</title>
        <authorList>
            <consortium name="The Broad Institute Genomics Platform"/>
            <consortium name="The Broad Institute Genome Sequencing Center for Infectious Disease"/>
            <person name="Wu L."/>
            <person name="Ma J."/>
        </authorList>
    </citation>
    <scope>NUCLEOTIDE SEQUENCE [LARGE SCALE GENOMIC DNA]</scope>
    <source>
        <strain evidence="4">KACC 12633</strain>
    </source>
</reference>
<comment type="similarity">
    <text evidence="1">Belongs to the ROK (NagC/XylR) family.</text>
</comment>
<sequence length="410" mass="43420">MALRGTNQEFGRPYNRRIVLETIRLEAPIARGDIARQVGLTVQTVSTIIRELELQGFVMGVREAPKGRGLPRTNLTLNPEGGFAIGLHVTPIGVSAALVNLAGKIVGTRHHPMARVSPEATFPVFQALIAEMQALRPKGRMLGIGVAMPGPSDVDSMSFVGPTTLEGWKGVPVRDRLAEAHVLPVFAGAELGAVALGERLYGVGREFRSFYYIYFGVGLGGAAVQDGTVQRGAHGNAGEIGHLPLVPGGDPCPCGNRGCLERYVSRDALDRRLKAVDPNATIETALTDHAGVVDAWIDEAAPVLRSAIATIENLYDPETIVIGGLASDALLERLLAATEPLMHSVAERSGRTTPRLTLSSDGQDAVLRGAAALAISGALSPRFGLLFAGEEERAERDPIMTGPSRKEVAA</sequence>
<evidence type="ECO:0000313" key="3">
    <source>
        <dbReference type="EMBL" id="MFC5518630.1"/>
    </source>
</evidence>
<dbReference type="RefSeq" id="WP_266344608.1">
    <property type="nucleotide sequence ID" value="NZ_JAPKNH010000005.1"/>
</dbReference>
<dbReference type="InterPro" id="IPR000600">
    <property type="entry name" value="ROK"/>
</dbReference>
<name>A0ABW0Q193_9HYPH</name>
<dbReference type="PANTHER" id="PTHR18964">
    <property type="entry name" value="ROK (REPRESSOR, ORF, KINASE) FAMILY"/>
    <property type="match status" value="1"/>
</dbReference>
<dbReference type="EMBL" id="JBHSML010000014">
    <property type="protein sequence ID" value="MFC5518630.1"/>
    <property type="molecule type" value="Genomic_DNA"/>
</dbReference>
<dbReference type="SUPFAM" id="SSF53067">
    <property type="entry name" value="Actin-like ATPase domain"/>
    <property type="match status" value="1"/>
</dbReference>
<keyword evidence="4" id="KW-1185">Reference proteome</keyword>
<evidence type="ECO:0000256" key="1">
    <source>
        <dbReference type="ARBA" id="ARBA00006479"/>
    </source>
</evidence>
<dbReference type="Gene3D" id="1.10.10.10">
    <property type="entry name" value="Winged helix-like DNA-binding domain superfamily/Winged helix DNA-binding domain"/>
    <property type="match status" value="1"/>
</dbReference>
<gene>
    <name evidence="3" type="ORF">ACFPP9_22845</name>
</gene>
<comment type="caution">
    <text evidence="3">The sequence shown here is derived from an EMBL/GenBank/DDBJ whole genome shotgun (WGS) entry which is preliminary data.</text>
</comment>
<dbReference type="InterPro" id="IPR012318">
    <property type="entry name" value="HTH_CRP"/>
</dbReference>
<evidence type="ECO:0000313" key="4">
    <source>
        <dbReference type="Proteomes" id="UP001596150"/>
    </source>
</evidence>
<dbReference type="InterPro" id="IPR043129">
    <property type="entry name" value="ATPase_NBD"/>
</dbReference>
<dbReference type="Pfam" id="PF00480">
    <property type="entry name" value="ROK"/>
    <property type="match status" value="1"/>
</dbReference>
<dbReference type="SUPFAM" id="SSF46785">
    <property type="entry name" value="Winged helix' DNA-binding domain"/>
    <property type="match status" value="1"/>
</dbReference>
<proteinExistence type="inferred from homology"/>
<dbReference type="InterPro" id="IPR036388">
    <property type="entry name" value="WH-like_DNA-bd_sf"/>
</dbReference>
<protein>
    <submittedName>
        <fullName evidence="3">ROK family protein</fullName>
    </submittedName>
</protein>
<dbReference type="SMART" id="SM00419">
    <property type="entry name" value="HTH_CRP"/>
    <property type="match status" value="1"/>
</dbReference>
<dbReference type="PANTHER" id="PTHR18964:SF149">
    <property type="entry name" value="BIFUNCTIONAL UDP-N-ACETYLGLUCOSAMINE 2-EPIMERASE_N-ACETYLMANNOSAMINE KINASE"/>
    <property type="match status" value="1"/>
</dbReference>
<dbReference type="Gene3D" id="3.30.420.40">
    <property type="match status" value="2"/>
</dbReference>
<dbReference type="Pfam" id="PF13412">
    <property type="entry name" value="HTH_24"/>
    <property type="match status" value="1"/>
</dbReference>
<accession>A0ABW0Q193</accession>